<evidence type="ECO:0000259" key="3">
    <source>
        <dbReference type="Pfam" id="PF20736"/>
    </source>
</evidence>
<dbReference type="InterPro" id="IPR049046">
    <property type="entry name" value="Beta-AFase-like_GH127_middle"/>
</dbReference>
<accession>A0A9P4JQK1</accession>
<dbReference type="SUPFAM" id="SSF48208">
    <property type="entry name" value="Six-hairpin glycosidases"/>
    <property type="match status" value="1"/>
</dbReference>
<feature type="domain" description="Non-reducing end beta-L-arabinofuranosidase-like GH127 catalytic" evidence="2">
    <location>
        <begin position="41"/>
        <end position="430"/>
    </location>
</feature>
<feature type="chain" id="PRO_5040506430" evidence="1">
    <location>
        <begin position="20"/>
        <end position="627"/>
    </location>
</feature>
<comment type="caution">
    <text evidence="4">The sequence shown here is derived from an EMBL/GenBank/DDBJ whole genome shotgun (WGS) entry which is preliminary data.</text>
</comment>
<gene>
    <name evidence="4" type="ORF">GQ43DRAFT_470791</name>
</gene>
<feature type="domain" description="Non-reducing end beta-L-arabinofuranosidase-like GH127 middle" evidence="3">
    <location>
        <begin position="443"/>
        <end position="536"/>
    </location>
</feature>
<keyword evidence="1" id="KW-0732">Signal</keyword>
<protein>
    <submittedName>
        <fullName evidence="4">DUF1680-domain-containing protein</fullName>
    </submittedName>
</protein>
<dbReference type="Pfam" id="PF20736">
    <property type="entry name" value="Glyco_hydro127M"/>
    <property type="match status" value="1"/>
</dbReference>
<dbReference type="Proteomes" id="UP000799536">
    <property type="component" value="Unassembled WGS sequence"/>
</dbReference>
<dbReference type="GO" id="GO:0005975">
    <property type="term" value="P:carbohydrate metabolic process"/>
    <property type="evidence" value="ECO:0007669"/>
    <property type="project" value="InterPro"/>
</dbReference>
<dbReference type="EMBL" id="ML993932">
    <property type="protein sequence ID" value="KAF2202574.1"/>
    <property type="molecule type" value="Genomic_DNA"/>
</dbReference>
<evidence type="ECO:0000313" key="5">
    <source>
        <dbReference type="Proteomes" id="UP000799536"/>
    </source>
</evidence>
<dbReference type="PANTHER" id="PTHR31151:SF0">
    <property type="entry name" value="PROLINE-TRNA LIGASE (DUF1680)"/>
    <property type="match status" value="1"/>
</dbReference>
<sequence length="627" mass="69106">MVSKLLLASFMLAVPQALAQDIPPIAVPETGVSVHPFDMSHVSLTPSRWADNQNRTLNYLKFIDVDRLLYNFRATHKLSTKGAKANGGWDAPNFPFRSHAQGHYLTAWTHCYATLRDSECLNRATYLVAELAKCQANNKAAGFGTGYLSGFPESEFDKLENGTLTNGNVPYYAVHKTMAGLLDAWRIIGDKKAMDVLLGMAGWVDSRTGKLSTTQMQKLMQTEFGGMNDILANIYQLTNDKRWLTTAQRFDHAAVFDPLAAKQDKLDGLHANTQVPKWIGAVREYKATSNKRYLDIARNAWDITVNSHSYAIGGNSQAEHFHAPNKISTYLTNDTAEQCNTYNMLKLTRDLFVLDPSTTSYFDFYERALINHILGGQNHASDHGHVTYFTPLNPGGKRGVGPAWGGGTWSTDYESFWCCQGTGVESNTKLMDSIYWFDDTSALYINLFTPSTLDWKDRGVKITQATEYPVNDTTTLTVTGKSGEWTMRIRIPSWTSGATLRINGKNADGVEVKPGTYASLTRSWKSGDTVAVQLPMKLRTVTANDNPSIAALAFGPAILSGNYGSSSLSKMPTIKLDSVKRKDSGKGGLVFEAIADGKTVELGPFYEAQGFAYNVYWGVSGQLPVVV</sequence>
<evidence type="ECO:0000259" key="2">
    <source>
        <dbReference type="Pfam" id="PF07944"/>
    </source>
</evidence>
<organism evidence="4 5">
    <name type="scientific">Delitschia confertaspora ATCC 74209</name>
    <dbReference type="NCBI Taxonomy" id="1513339"/>
    <lineage>
        <taxon>Eukaryota</taxon>
        <taxon>Fungi</taxon>
        <taxon>Dikarya</taxon>
        <taxon>Ascomycota</taxon>
        <taxon>Pezizomycotina</taxon>
        <taxon>Dothideomycetes</taxon>
        <taxon>Pleosporomycetidae</taxon>
        <taxon>Pleosporales</taxon>
        <taxon>Delitschiaceae</taxon>
        <taxon>Delitschia</taxon>
    </lineage>
</organism>
<dbReference type="AlphaFoldDB" id="A0A9P4JQK1"/>
<reference evidence="4" key="1">
    <citation type="journal article" date="2020" name="Stud. Mycol.">
        <title>101 Dothideomycetes genomes: a test case for predicting lifestyles and emergence of pathogens.</title>
        <authorList>
            <person name="Haridas S."/>
            <person name="Albert R."/>
            <person name="Binder M."/>
            <person name="Bloem J."/>
            <person name="Labutti K."/>
            <person name="Salamov A."/>
            <person name="Andreopoulos B."/>
            <person name="Baker S."/>
            <person name="Barry K."/>
            <person name="Bills G."/>
            <person name="Bluhm B."/>
            <person name="Cannon C."/>
            <person name="Castanera R."/>
            <person name="Culley D."/>
            <person name="Daum C."/>
            <person name="Ezra D."/>
            <person name="Gonzalez J."/>
            <person name="Henrissat B."/>
            <person name="Kuo A."/>
            <person name="Liang C."/>
            <person name="Lipzen A."/>
            <person name="Lutzoni F."/>
            <person name="Magnuson J."/>
            <person name="Mondo S."/>
            <person name="Nolan M."/>
            <person name="Ohm R."/>
            <person name="Pangilinan J."/>
            <person name="Park H.-J."/>
            <person name="Ramirez L."/>
            <person name="Alfaro M."/>
            <person name="Sun H."/>
            <person name="Tritt A."/>
            <person name="Yoshinaga Y."/>
            <person name="Zwiers L.-H."/>
            <person name="Turgeon B."/>
            <person name="Goodwin S."/>
            <person name="Spatafora J."/>
            <person name="Crous P."/>
            <person name="Grigoriev I."/>
        </authorList>
    </citation>
    <scope>NUCLEOTIDE SEQUENCE</scope>
    <source>
        <strain evidence="4">ATCC 74209</strain>
    </source>
</reference>
<evidence type="ECO:0000313" key="4">
    <source>
        <dbReference type="EMBL" id="KAF2202574.1"/>
    </source>
</evidence>
<dbReference type="InterPro" id="IPR008928">
    <property type="entry name" value="6-hairpin_glycosidase_sf"/>
</dbReference>
<evidence type="ECO:0000256" key="1">
    <source>
        <dbReference type="SAM" id="SignalP"/>
    </source>
</evidence>
<feature type="signal peptide" evidence="1">
    <location>
        <begin position="1"/>
        <end position="19"/>
    </location>
</feature>
<dbReference type="OrthoDB" id="5358475at2759"/>
<keyword evidence="5" id="KW-1185">Reference proteome</keyword>
<name>A0A9P4JQK1_9PLEO</name>
<dbReference type="Pfam" id="PF07944">
    <property type="entry name" value="Beta-AFase-like_GH127_cat"/>
    <property type="match status" value="1"/>
</dbReference>
<dbReference type="InterPro" id="IPR012878">
    <property type="entry name" value="Beta-AFase-like_GH127_cat"/>
</dbReference>
<dbReference type="PANTHER" id="PTHR31151">
    <property type="entry name" value="PROLINE-TRNA LIGASE (DUF1680)"/>
    <property type="match status" value="1"/>
</dbReference>
<proteinExistence type="predicted"/>